<evidence type="ECO:0000313" key="2">
    <source>
        <dbReference type="EMBL" id="VVM35798.1"/>
    </source>
</evidence>
<dbReference type="InterPro" id="IPR008579">
    <property type="entry name" value="UGlyAH_Cupin_dom"/>
</dbReference>
<sequence>MTARPKLPNPIDSVVLASLDTPDGWLEYPLGNDVIEGNPDTRMKLLRTVGVKTPHKSVAFFTSRPAKFHWRFENDEAFVLIEGRIAITMDTGERFEMVAGDAVSIPAGHTGVCEVFEFSRKFTVVTSGIAD</sequence>
<name>A0A5E6NY39_PSEFL</name>
<dbReference type="RefSeq" id="WP_050587208.1">
    <property type="nucleotide sequence ID" value="NZ_CABVGX010000001.1"/>
</dbReference>
<evidence type="ECO:0000313" key="3">
    <source>
        <dbReference type="Proteomes" id="UP000325607"/>
    </source>
</evidence>
<accession>A0A5E6NY39</accession>
<organism evidence="2 3">
    <name type="scientific">Pseudomonas fluorescens</name>
    <dbReference type="NCBI Taxonomy" id="294"/>
    <lineage>
        <taxon>Bacteria</taxon>
        <taxon>Pseudomonadati</taxon>
        <taxon>Pseudomonadota</taxon>
        <taxon>Gammaproteobacteria</taxon>
        <taxon>Pseudomonadales</taxon>
        <taxon>Pseudomonadaceae</taxon>
        <taxon>Pseudomonas</taxon>
    </lineage>
</organism>
<protein>
    <recommendedName>
        <fullName evidence="1">(S)-ureidoglycine aminohydrolase cupin domain-containing protein</fullName>
    </recommendedName>
</protein>
<proteinExistence type="predicted"/>
<dbReference type="AlphaFoldDB" id="A0A5E6NY39"/>
<dbReference type="Gene3D" id="2.60.120.10">
    <property type="entry name" value="Jelly Rolls"/>
    <property type="match status" value="1"/>
</dbReference>
<gene>
    <name evidence="2" type="ORF">PS645_00015</name>
</gene>
<reference evidence="2 3" key="1">
    <citation type="submission" date="2019-09" db="EMBL/GenBank/DDBJ databases">
        <authorList>
            <person name="Chandra G."/>
            <person name="Truman W A."/>
        </authorList>
    </citation>
    <scope>NUCLEOTIDE SEQUENCE [LARGE SCALE GENOMIC DNA]</scope>
    <source>
        <strain evidence="2">PS645</strain>
    </source>
</reference>
<dbReference type="InterPro" id="IPR014710">
    <property type="entry name" value="RmlC-like_jellyroll"/>
</dbReference>
<evidence type="ECO:0000259" key="1">
    <source>
        <dbReference type="Pfam" id="PF05899"/>
    </source>
</evidence>
<dbReference type="EMBL" id="CABVGX010000001">
    <property type="protein sequence ID" value="VVM35798.1"/>
    <property type="molecule type" value="Genomic_DNA"/>
</dbReference>
<feature type="domain" description="(S)-ureidoglycine aminohydrolase cupin" evidence="1">
    <location>
        <begin position="57"/>
        <end position="121"/>
    </location>
</feature>
<dbReference type="SUPFAM" id="SSF51182">
    <property type="entry name" value="RmlC-like cupins"/>
    <property type="match status" value="1"/>
</dbReference>
<dbReference type="Proteomes" id="UP000325607">
    <property type="component" value="Unassembled WGS sequence"/>
</dbReference>
<dbReference type="OrthoDB" id="6877662at2"/>
<dbReference type="InterPro" id="IPR011051">
    <property type="entry name" value="RmlC_Cupin_sf"/>
</dbReference>
<dbReference type="Pfam" id="PF05899">
    <property type="entry name" value="Cupin_3"/>
    <property type="match status" value="1"/>
</dbReference>